<dbReference type="OrthoDB" id="9810885at2"/>
<dbReference type="InterPro" id="IPR037914">
    <property type="entry name" value="SpoVT-AbrB_sf"/>
</dbReference>
<sequence length="75" mass="8555">MRVTIKGQVTIPRHIRKKLGITPASEVDFVEEKGRVFLVKQKEEKIADRTFAKLRGIATVKMTTDQIMALTRSDK</sequence>
<proteinExistence type="predicted"/>
<dbReference type="eggNOG" id="COG2002">
    <property type="taxonomic scope" value="Bacteria"/>
</dbReference>
<keyword evidence="4" id="KW-1185">Reference proteome</keyword>
<evidence type="ECO:0000313" key="4">
    <source>
        <dbReference type="Proteomes" id="UP000008561"/>
    </source>
</evidence>
<dbReference type="EMBL" id="CP000859">
    <property type="protein sequence ID" value="ABW68969.1"/>
    <property type="molecule type" value="Genomic_DNA"/>
</dbReference>
<dbReference type="NCBIfam" id="TIGR01439">
    <property type="entry name" value="lp_hng_hel_AbrB"/>
    <property type="match status" value="1"/>
</dbReference>
<protein>
    <submittedName>
        <fullName evidence="3">Transcriptional regulator, AbrB family</fullName>
    </submittedName>
</protein>
<evidence type="ECO:0000256" key="1">
    <source>
        <dbReference type="PROSITE-ProRule" id="PRU01076"/>
    </source>
</evidence>
<dbReference type="AlphaFoldDB" id="A9A050"/>
<dbReference type="GO" id="GO:0003677">
    <property type="term" value="F:DNA binding"/>
    <property type="evidence" value="ECO:0007669"/>
    <property type="project" value="UniProtKB-UniRule"/>
</dbReference>
<dbReference type="HOGENOM" id="CLU_158484_5_1_7"/>
<dbReference type="STRING" id="96561.Dole_3166"/>
<gene>
    <name evidence="3" type="ordered locus">Dole_3166</name>
</gene>
<dbReference type="SUPFAM" id="SSF89447">
    <property type="entry name" value="AbrB/MazE/MraZ-like"/>
    <property type="match status" value="1"/>
</dbReference>
<reference evidence="3 4" key="1">
    <citation type="submission" date="2007-10" db="EMBL/GenBank/DDBJ databases">
        <title>Complete sequence of Desulfococcus oleovorans Hxd3.</title>
        <authorList>
            <consortium name="US DOE Joint Genome Institute"/>
            <person name="Copeland A."/>
            <person name="Lucas S."/>
            <person name="Lapidus A."/>
            <person name="Barry K."/>
            <person name="Glavina del Rio T."/>
            <person name="Dalin E."/>
            <person name="Tice H."/>
            <person name="Pitluck S."/>
            <person name="Kiss H."/>
            <person name="Brettin T."/>
            <person name="Bruce D."/>
            <person name="Detter J.C."/>
            <person name="Han C."/>
            <person name="Schmutz J."/>
            <person name="Larimer F."/>
            <person name="Land M."/>
            <person name="Hauser L."/>
            <person name="Kyrpides N."/>
            <person name="Kim E."/>
            <person name="Wawrik B."/>
            <person name="Richardson P."/>
        </authorList>
    </citation>
    <scope>NUCLEOTIDE SEQUENCE [LARGE SCALE GENOMIC DNA]</scope>
    <source>
        <strain evidence="4">DSM 6200 / JCM 39069 / Hxd3</strain>
    </source>
</reference>
<dbReference type="InterPro" id="IPR007159">
    <property type="entry name" value="SpoVT-AbrB_dom"/>
</dbReference>
<evidence type="ECO:0000313" key="3">
    <source>
        <dbReference type="EMBL" id="ABW68969.1"/>
    </source>
</evidence>
<dbReference type="Gene3D" id="2.10.260.10">
    <property type="match status" value="1"/>
</dbReference>
<organism evidence="3 4">
    <name type="scientific">Desulfosudis oleivorans (strain DSM 6200 / JCM 39069 / Hxd3)</name>
    <name type="common">Desulfococcus oleovorans</name>
    <dbReference type="NCBI Taxonomy" id="96561"/>
    <lineage>
        <taxon>Bacteria</taxon>
        <taxon>Pseudomonadati</taxon>
        <taxon>Thermodesulfobacteriota</taxon>
        <taxon>Desulfobacteria</taxon>
        <taxon>Desulfobacterales</taxon>
        <taxon>Desulfosudaceae</taxon>
        <taxon>Desulfosudis</taxon>
    </lineage>
</organism>
<dbReference type="KEGG" id="dol:Dole_3166"/>
<evidence type="ECO:0000259" key="2">
    <source>
        <dbReference type="PROSITE" id="PS51740"/>
    </source>
</evidence>
<dbReference type="RefSeq" id="WP_012176579.1">
    <property type="nucleotide sequence ID" value="NC_009943.1"/>
</dbReference>
<accession>A9A050</accession>
<name>A9A050_DESOH</name>
<dbReference type="PROSITE" id="PS51740">
    <property type="entry name" value="SPOVT_ABRB"/>
    <property type="match status" value="1"/>
</dbReference>
<dbReference type="Proteomes" id="UP000008561">
    <property type="component" value="Chromosome"/>
</dbReference>
<keyword evidence="1" id="KW-0238">DNA-binding</keyword>
<dbReference type="Pfam" id="PF04014">
    <property type="entry name" value="MazE_antitoxin"/>
    <property type="match status" value="1"/>
</dbReference>
<dbReference type="SMART" id="SM00966">
    <property type="entry name" value="SpoVT_AbrB"/>
    <property type="match status" value="1"/>
</dbReference>
<feature type="domain" description="SpoVT-AbrB" evidence="2">
    <location>
        <begin position="1"/>
        <end position="44"/>
    </location>
</feature>